<feature type="transmembrane region" description="Helical" evidence="2">
    <location>
        <begin position="153"/>
        <end position="171"/>
    </location>
</feature>
<comment type="caution">
    <text evidence="3">The sequence shown here is derived from an EMBL/GenBank/DDBJ whole genome shotgun (WGS) entry which is preliminary data.</text>
</comment>
<dbReference type="EMBL" id="JADOXO010000253">
    <property type="protein sequence ID" value="KAF9807952.1"/>
    <property type="molecule type" value="Genomic_DNA"/>
</dbReference>
<feature type="transmembrane region" description="Helical" evidence="2">
    <location>
        <begin position="111"/>
        <end position="133"/>
    </location>
</feature>
<dbReference type="AlphaFoldDB" id="A0A8H7TZU6"/>
<accession>A0A8H7TZU6</accession>
<name>A0A8H7TZU6_9APHY</name>
<evidence type="ECO:0000256" key="1">
    <source>
        <dbReference type="SAM" id="MobiDB-lite"/>
    </source>
</evidence>
<keyword evidence="2" id="KW-0812">Transmembrane</keyword>
<reference evidence="3" key="1">
    <citation type="submission" date="2020-11" db="EMBL/GenBank/DDBJ databases">
        <authorList>
            <person name="Koelle M."/>
            <person name="Horta M.A.C."/>
            <person name="Nowrousian M."/>
            <person name="Ohm R.A."/>
            <person name="Benz P."/>
            <person name="Pilgard A."/>
        </authorList>
    </citation>
    <scope>NUCLEOTIDE SEQUENCE</scope>
    <source>
        <strain evidence="3">FPRL280</strain>
    </source>
</reference>
<protein>
    <submittedName>
        <fullName evidence="3">Uncharacterized protein</fullName>
    </submittedName>
</protein>
<organism evidence="3 4">
    <name type="scientific">Rhodonia placenta</name>
    <dbReference type="NCBI Taxonomy" id="104341"/>
    <lineage>
        <taxon>Eukaryota</taxon>
        <taxon>Fungi</taxon>
        <taxon>Dikarya</taxon>
        <taxon>Basidiomycota</taxon>
        <taxon>Agaricomycotina</taxon>
        <taxon>Agaricomycetes</taxon>
        <taxon>Polyporales</taxon>
        <taxon>Adustoporiaceae</taxon>
        <taxon>Rhodonia</taxon>
    </lineage>
</organism>
<proteinExistence type="predicted"/>
<keyword evidence="2" id="KW-0472">Membrane</keyword>
<evidence type="ECO:0000313" key="3">
    <source>
        <dbReference type="EMBL" id="KAF9807952.1"/>
    </source>
</evidence>
<reference evidence="3" key="2">
    <citation type="journal article" name="Front. Microbiol.">
        <title>Degradative Capacity of Two Strains of Rhodonia placenta: From Phenotype to Genotype.</title>
        <authorList>
            <person name="Kolle M."/>
            <person name="Horta M.A.C."/>
            <person name="Nowrousian M."/>
            <person name="Ohm R.A."/>
            <person name="Benz J.P."/>
            <person name="Pilgard A."/>
        </authorList>
    </citation>
    <scope>NUCLEOTIDE SEQUENCE</scope>
    <source>
        <strain evidence="3">FPRL280</strain>
    </source>
</reference>
<feature type="transmembrane region" description="Helical" evidence="2">
    <location>
        <begin position="66"/>
        <end position="88"/>
    </location>
</feature>
<feature type="compositionally biased region" description="Low complexity" evidence="1">
    <location>
        <begin position="241"/>
        <end position="258"/>
    </location>
</feature>
<evidence type="ECO:0000256" key="2">
    <source>
        <dbReference type="SAM" id="Phobius"/>
    </source>
</evidence>
<evidence type="ECO:0000313" key="4">
    <source>
        <dbReference type="Proteomes" id="UP000639403"/>
    </source>
</evidence>
<keyword evidence="2" id="KW-1133">Transmembrane helix</keyword>
<sequence>MVHWQDPDVVLLISFTFSQMLVFTLGLYGWQLLITFHYVEWPLLTRRLNFKPIYNSRWALWMHKRWVQLTLMVLCIAHIIISFVVGLMNVKPTEDNHTLCGAVTSDNHRELAIFVAYTVFFDIVILCSTLFGLGPKSRLGNRRLWAVVHRQGILYVVTAVVVNVPSLVFTLAALNPIMDIFFSIPAFISLMNLKEDNSSERQGECQELTDMSTAGKGNGHFTTNVEITPSLFPNSGHMPMSSSTGSFDESSQSTSQSTKDGGYNLHYGLPSRPPSDLSAPPLDYEMLSDKMTSNTRR</sequence>
<feature type="region of interest" description="Disordered" evidence="1">
    <location>
        <begin position="231"/>
        <end position="297"/>
    </location>
</feature>
<feature type="transmembrane region" description="Helical" evidence="2">
    <location>
        <begin position="20"/>
        <end position="39"/>
    </location>
</feature>
<gene>
    <name evidence="3" type="ORF">IEO21_07987</name>
</gene>
<dbReference type="Proteomes" id="UP000639403">
    <property type="component" value="Unassembled WGS sequence"/>
</dbReference>